<protein>
    <recommendedName>
        <fullName evidence="6">Mid2 domain-containing protein</fullName>
    </recommendedName>
</protein>
<gene>
    <name evidence="4" type="ORF">V1264_017381</name>
</gene>
<accession>A0AAN9GFQ3</accession>
<feature type="transmembrane region" description="Helical" evidence="2">
    <location>
        <begin position="120"/>
        <end position="144"/>
    </location>
</feature>
<sequence>MRCMCSCVFGGLSMSRATVLFLLLSTFFCGVCANLITTQVAPESDGIGDAVTTRAYSETEERNSTDSEDTTTTTTTIPTPNAATIATTTTTTTSINNNNADDDDGEDIEGTKNKDKNEPVVIGGAVGGGVLAVIVIAVIVVVVWRKKCVPTYAKPTRRSQVIDTNIYTGLVNQDELSNYQASEARQNESTFTQQEPDQDTADYVNVAASSFRERQPSVQSEYITLDDSRSVEMRDYVNVA</sequence>
<feature type="compositionally biased region" description="Low complexity" evidence="1">
    <location>
        <begin position="70"/>
        <end position="99"/>
    </location>
</feature>
<feature type="region of interest" description="Disordered" evidence="1">
    <location>
        <begin position="53"/>
        <end position="119"/>
    </location>
</feature>
<dbReference type="EMBL" id="JBAMIC010000007">
    <property type="protein sequence ID" value="KAK7106084.1"/>
    <property type="molecule type" value="Genomic_DNA"/>
</dbReference>
<evidence type="ECO:0000313" key="5">
    <source>
        <dbReference type="Proteomes" id="UP001374579"/>
    </source>
</evidence>
<feature type="compositionally biased region" description="Basic and acidic residues" evidence="1">
    <location>
        <begin position="109"/>
        <end position="118"/>
    </location>
</feature>
<organism evidence="4 5">
    <name type="scientific">Littorina saxatilis</name>
    <dbReference type="NCBI Taxonomy" id="31220"/>
    <lineage>
        <taxon>Eukaryota</taxon>
        <taxon>Metazoa</taxon>
        <taxon>Spiralia</taxon>
        <taxon>Lophotrochozoa</taxon>
        <taxon>Mollusca</taxon>
        <taxon>Gastropoda</taxon>
        <taxon>Caenogastropoda</taxon>
        <taxon>Littorinimorpha</taxon>
        <taxon>Littorinoidea</taxon>
        <taxon>Littorinidae</taxon>
        <taxon>Littorina</taxon>
    </lineage>
</organism>
<proteinExistence type="predicted"/>
<feature type="signal peptide" evidence="3">
    <location>
        <begin position="1"/>
        <end position="33"/>
    </location>
</feature>
<feature type="chain" id="PRO_5043043343" description="Mid2 domain-containing protein" evidence="3">
    <location>
        <begin position="34"/>
        <end position="240"/>
    </location>
</feature>
<evidence type="ECO:0008006" key="6">
    <source>
        <dbReference type="Google" id="ProtNLM"/>
    </source>
</evidence>
<reference evidence="4 5" key="1">
    <citation type="submission" date="2024-02" db="EMBL/GenBank/DDBJ databases">
        <title>Chromosome-scale genome assembly of the rough periwinkle Littorina saxatilis.</title>
        <authorList>
            <person name="De Jode A."/>
            <person name="Faria R."/>
            <person name="Formenti G."/>
            <person name="Sims Y."/>
            <person name="Smith T.P."/>
            <person name="Tracey A."/>
            <person name="Wood J.M.D."/>
            <person name="Zagrodzka Z.B."/>
            <person name="Johannesson K."/>
            <person name="Butlin R.K."/>
            <person name="Leder E.H."/>
        </authorList>
    </citation>
    <scope>NUCLEOTIDE SEQUENCE [LARGE SCALE GENOMIC DNA]</scope>
    <source>
        <strain evidence="4">Snail1</strain>
        <tissue evidence="4">Muscle</tissue>
    </source>
</reference>
<keyword evidence="2" id="KW-0812">Transmembrane</keyword>
<dbReference type="Proteomes" id="UP001374579">
    <property type="component" value="Unassembled WGS sequence"/>
</dbReference>
<keyword evidence="5" id="KW-1185">Reference proteome</keyword>
<keyword evidence="2" id="KW-0472">Membrane</keyword>
<dbReference type="AlphaFoldDB" id="A0AAN9GFQ3"/>
<name>A0AAN9GFQ3_9CAEN</name>
<evidence type="ECO:0000256" key="3">
    <source>
        <dbReference type="SAM" id="SignalP"/>
    </source>
</evidence>
<evidence type="ECO:0000256" key="2">
    <source>
        <dbReference type="SAM" id="Phobius"/>
    </source>
</evidence>
<evidence type="ECO:0000313" key="4">
    <source>
        <dbReference type="EMBL" id="KAK7106084.1"/>
    </source>
</evidence>
<keyword evidence="3" id="KW-0732">Signal</keyword>
<keyword evidence="2" id="KW-1133">Transmembrane helix</keyword>
<evidence type="ECO:0000256" key="1">
    <source>
        <dbReference type="SAM" id="MobiDB-lite"/>
    </source>
</evidence>
<comment type="caution">
    <text evidence="4">The sequence shown here is derived from an EMBL/GenBank/DDBJ whole genome shotgun (WGS) entry which is preliminary data.</text>
</comment>